<reference evidence="3 4" key="1">
    <citation type="submission" date="2019-01" db="EMBL/GenBank/DDBJ databases">
        <title>Mucilaginibacter antarcticum sp. nov., isolated from antarctic soil.</title>
        <authorList>
            <person name="Yan Y.-Q."/>
            <person name="Du Z.-J."/>
        </authorList>
    </citation>
    <scope>NUCLEOTIDE SEQUENCE [LARGE SCALE GENOMIC DNA]</scope>
    <source>
        <strain evidence="3 4">F01003</strain>
    </source>
</reference>
<feature type="transmembrane region" description="Helical" evidence="1">
    <location>
        <begin position="240"/>
        <end position="260"/>
    </location>
</feature>
<accession>A0A444MT06</accession>
<keyword evidence="1" id="KW-1133">Transmembrane helix</keyword>
<dbReference type="AlphaFoldDB" id="A0A444MT06"/>
<feature type="transmembrane region" description="Helical" evidence="1">
    <location>
        <begin position="12"/>
        <end position="31"/>
    </location>
</feature>
<feature type="domain" description="CAAX prenyl protease 2/Lysostaphin resistance protein A-like" evidence="2">
    <location>
        <begin position="127"/>
        <end position="223"/>
    </location>
</feature>
<keyword evidence="3" id="KW-0378">Hydrolase</keyword>
<dbReference type="Pfam" id="PF02517">
    <property type="entry name" value="Rce1-like"/>
    <property type="match status" value="1"/>
</dbReference>
<feature type="transmembrane region" description="Helical" evidence="1">
    <location>
        <begin position="162"/>
        <end position="180"/>
    </location>
</feature>
<dbReference type="InterPro" id="IPR003675">
    <property type="entry name" value="Rce1/LyrA-like_dom"/>
</dbReference>
<dbReference type="PANTHER" id="PTHR35797:SF1">
    <property type="entry name" value="PROTEASE"/>
    <property type="match status" value="1"/>
</dbReference>
<keyword evidence="1" id="KW-0472">Membrane</keyword>
<keyword evidence="1" id="KW-0812">Transmembrane</keyword>
<evidence type="ECO:0000256" key="1">
    <source>
        <dbReference type="SAM" id="Phobius"/>
    </source>
</evidence>
<dbReference type="GO" id="GO:0004175">
    <property type="term" value="F:endopeptidase activity"/>
    <property type="evidence" value="ECO:0007669"/>
    <property type="project" value="UniProtKB-ARBA"/>
</dbReference>
<dbReference type="InterPro" id="IPR042150">
    <property type="entry name" value="MmRce1-like"/>
</dbReference>
<comment type="caution">
    <text evidence="3">The sequence shown here is derived from an EMBL/GenBank/DDBJ whole genome shotgun (WGS) entry which is preliminary data.</text>
</comment>
<keyword evidence="3" id="KW-0645">Protease</keyword>
<dbReference type="OrthoDB" id="9777755at2"/>
<proteinExistence type="predicted"/>
<gene>
    <name evidence="3" type="ORF">EPL05_05025</name>
</gene>
<name>A0A444MT06_9SPHI</name>
<evidence type="ECO:0000313" key="3">
    <source>
        <dbReference type="EMBL" id="RWY55740.1"/>
    </source>
</evidence>
<feature type="transmembrane region" description="Helical" evidence="1">
    <location>
        <begin position="116"/>
        <end position="141"/>
    </location>
</feature>
<keyword evidence="3" id="KW-0482">Metalloprotease</keyword>
<dbReference type="GO" id="GO:0008237">
    <property type="term" value="F:metallopeptidase activity"/>
    <property type="evidence" value="ECO:0007669"/>
    <property type="project" value="UniProtKB-KW"/>
</dbReference>
<keyword evidence="4" id="KW-1185">Reference proteome</keyword>
<sequence length="292" mass="31824">MKAFVTKYSVSCFIGLAFAISLLIGLPLKIFVLNNVFAGSEIGLSYCSKILVVFGPAIAAIIVSYVTMGGAGVKALLSKLQPYIEHIIWWFGLPFAGLAITTIGFMAAGFTFSQLVAMVTSVSPLLLLMHLGGAVLFIGLGEELGWRGWLLPKLAEGRPLKHAMLMVFVVWALWHLPLFFAGWRVAVPFVIAVFALSVIFTWLWDRVGGNVFVLAVAHASVDFPEAFFEGRIGPGHDAQILNAWTAMAVIYLIITGCIYLTRKQQLEVILEQPNERLLPGAPKEESATEVAI</sequence>
<dbReference type="GO" id="GO:0080120">
    <property type="term" value="P:CAAX-box protein maturation"/>
    <property type="evidence" value="ECO:0007669"/>
    <property type="project" value="UniProtKB-ARBA"/>
</dbReference>
<dbReference type="RefSeq" id="WP_128532710.1">
    <property type="nucleotide sequence ID" value="NZ_SBIW01000002.1"/>
</dbReference>
<dbReference type="PANTHER" id="PTHR35797">
    <property type="entry name" value="PROTEASE-RELATED"/>
    <property type="match status" value="1"/>
</dbReference>
<protein>
    <submittedName>
        <fullName evidence="3">CPBP family intramembrane metalloprotease</fullName>
    </submittedName>
</protein>
<evidence type="ECO:0000313" key="4">
    <source>
        <dbReference type="Proteomes" id="UP000286701"/>
    </source>
</evidence>
<feature type="transmembrane region" description="Helical" evidence="1">
    <location>
        <begin position="43"/>
        <end position="66"/>
    </location>
</feature>
<organism evidence="3 4">
    <name type="scientific">Mucilaginibacter gilvus</name>
    <dbReference type="NCBI Taxonomy" id="2305909"/>
    <lineage>
        <taxon>Bacteria</taxon>
        <taxon>Pseudomonadati</taxon>
        <taxon>Bacteroidota</taxon>
        <taxon>Sphingobacteriia</taxon>
        <taxon>Sphingobacteriales</taxon>
        <taxon>Sphingobacteriaceae</taxon>
        <taxon>Mucilaginibacter</taxon>
    </lineage>
</organism>
<dbReference type="Proteomes" id="UP000286701">
    <property type="component" value="Unassembled WGS sequence"/>
</dbReference>
<evidence type="ECO:0000259" key="2">
    <source>
        <dbReference type="Pfam" id="PF02517"/>
    </source>
</evidence>
<feature type="transmembrane region" description="Helical" evidence="1">
    <location>
        <begin position="186"/>
        <end position="204"/>
    </location>
</feature>
<dbReference type="EMBL" id="SBIW01000002">
    <property type="protein sequence ID" value="RWY55740.1"/>
    <property type="molecule type" value="Genomic_DNA"/>
</dbReference>
<dbReference type="GO" id="GO:0006508">
    <property type="term" value="P:proteolysis"/>
    <property type="evidence" value="ECO:0007669"/>
    <property type="project" value="UniProtKB-KW"/>
</dbReference>
<feature type="transmembrane region" description="Helical" evidence="1">
    <location>
        <begin position="87"/>
        <end position="110"/>
    </location>
</feature>